<reference evidence="2" key="1">
    <citation type="journal article" date="2009" name="Rice">
        <title>De Novo Next Generation Sequencing of Plant Genomes.</title>
        <authorList>
            <person name="Rounsley S."/>
            <person name="Marri P.R."/>
            <person name="Yu Y."/>
            <person name="He R."/>
            <person name="Sisneros N."/>
            <person name="Goicoechea J.L."/>
            <person name="Lee S.J."/>
            <person name="Angelova A."/>
            <person name="Kudrna D."/>
            <person name="Luo M."/>
            <person name="Affourtit J."/>
            <person name="Desany B."/>
            <person name="Knight J."/>
            <person name="Niazi F."/>
            <person name="Egholm M."/>
            <person name="Wing R.A."/>
        </authorList>
    </citation>
    <scope>NUCLEOTIDE SEQUENCE [LARGE SCALE GENOMIC DNA]</scope>
    <source>
        <strain evidence="2">cv. IRGC 105608</strain>
    </source>
</reference>
<keyword evidence="3" id="KW-1185">Reference proteome</keyword>
<proteinExistence type="predicted"/>
<sequence length="106" mass="11282">MEIDDCEPRVAAQLAGGVCDDDRGTAEERGQSGQRQRGDTVQRRPRRSDDISGDSCGVDQVRRERWKRGAPTAACGAQAEVGGSVTSSRGATGCTASKVEQEDTVR</sequence>
<reference evidence="2" key="2">
    <citation type="submission" date="2015-03" db="UniProtKB">
        <authorList>
            <consortium name="EnsemblPlants"/>
        </authorList>
    </citation>
    <scope>IDENTIFICATION</scope>
</reference>
<dbReference type="PaxDb" id="65489-OBART07G01290.1"/>
<feature type="region of interest" description="Disordered" evidence="1">
    <location>
        <begin position="17"/>
        <end position="106"/>
    </location>
</feature>
<dbReference type="Gramene" id="OBART07G01290.1">
    <property type="protein sequence ID" value="OBART07G01290.1"/>
    <property type="gene ID" value="OBART07G01290"/>
</dbReference>
<name>A0A0D3GLN2_9ORYZ</name>
<dbReference type="Proteomes" id="UP000026960">
    <property type="component" value="Chromosome 7"/>
</dbReference>
<dbReference type="AlphaFoldDB" id="A0A0D3GLN2"/>
<dbReference type="HOGENOM" id="CLU_2227254_0_0_1"/>
<evidence type="ECO:0000256" key="1">
    <source>
        <dbReference type="SAM" id="MobiDB-lite"/>
    </source>
</evidence>
<accession>A0A0D3GLN2</accession>
<dbReference type="EnsemblPlants" id="OBART07G01290.1">
    <property type="protein sequence ID" value="OBART07G01290.1"/>
    <property type="gene ID" value="OBART07G01290"/>
</dbReference>
<evidence type="ECO:0000313" key="3">
    <source>
        <dbReference type="Proteomes" id="UP000026960"/>
    </source>
</evidence>
<protein>
    <submittedName>
        <fullName evidence="2">Uncharacterized protein</fullName>
    </submittedName>
</protein>
<organism evidence="2">
    <name type="scientific">Oryza barthii</name>
    <dbReference type="NCBI Taxonomy" id="65489"/>
    <lineage>
        <taxon>Eukaryota</taxon>
        <taxon>Viridiplantae</taxon>
        <taxon>Streptophyta</taxon>
        <taxon>Embryophyta</taxon>
        <taxon>Tracheophyta</taxon>
        <taxon>Spermatophyta</taxon>
        <taxon>Magnoliopsida</taxon>
        <taxon>Liliopsida</taxon>
        <taxon>Poales</taxon>
        <taxon>Poaceae</taxon>
        <taxon>BOP clade</taxon>
        <taxon>Oryzoideae</taxon>
        <taxon>Oryzeae</taxon>
        <taxon>Oryzinae</taxon>
        <taxon>Oryza</taxon>
    </lineage>
</organism>
<evidence type="ECO:0000313" key="2">
    <source>
        <dbReference type="EnsemblPlants" id="OBART07G01290.1"/>
    </source>
</evidence>
<feature type="compositionally biased region" description="Basic and acidic residues" evidence="1">
    <location>
        <begin position="20"/>
        <end position="50"/>
    </location>
</feature>